<dbReference type="InterPro" id="IPR002731">
    <property type="entry name" value="ATPase_BadF"/>
</dbReference>
<dbReference type="CDD" id="cd24007">
    <property type="entry name" value="ASKHA_NBD_eukNAGK-like"/>
    <property type="match status" value="1"/>
</dbReference>
<evidence type="ECO:0000259" key="1">
    <source>
        <dbReference type="Pfam" id="PF01869"/>
    </source>
</evidence>
<reference evidence="2 3" key="1">
    <citation type="submission" date="2019-07" db="EMBL/GenBank/DDBJ databases">
        <title>Whole genome shotgun sequence of Gluconobacter wancherniae NBRC 103581.</title>
        <authorList>
            <person name="Hosoyama A."/>
            <person name="Uohara A."/>
            <person name="Ohji S."/>
            <person name="Ichikawa N."/>
        </authorList>
    </citation>
    <scope>NUCLEOTIDE SEQUENCE [LARGE SCALE GENOMIC DNA]</scope>
    <source>
        <strain evidence="2 3">NBRC 103581</strain>
    </source>
</reference>
<keyword evidence="2" id="KW-0808">Transferase</keyword>
<accession>A0A511B056</accession>
<comment type="caution">
    <text evidence="2">The sequence shown here is derived from an EMBL/GenBank/DDBJ whole genome shotgun (WGS) entry which is preliminary data.</text>
</comment>
<dbReference type="SUPFAM" id="SSF53067">
    <property type="entry name" value="Actin-like ATPase domain"/>
    <property type="match status" value="2"/>
</dbReference>
<dbReference type="RefSeq" id="WP_229316057.1">
    <property type="nucleotide sequence ID" value="NZ_BARC01000003.1"/>
</dbReference>
<feature type="domain" description="ATPase BadF/BadG/BcrA/BcrD type" evidence="1">
    <location>
        <begin position="10"/>
        <end position="284"/>
    </location>
</feature>
<dbReference type="Gene3D" id="3.30.420.40">
    <property type="match status" value="2"/>
</dbReference>
<dbReference type="AlphaFoldDB" id="A0A511B056"/>
<dbReference type="PANTHER" id="PTHR43190">
    <property type="entry name" value="N-ACETYL-D-GLUCOSAMINE KINASE"/>
    <property type="match status" value="1"/>
</dbReference>
<organism evidence="2 3">
    <name type="scientific">Gluconobacter wancherniae NBRC 103581</name>
    <dbReference type="NCBI Taxonomy" id="656744"/>
    <lineage>
        <taxon>Bacteria</taxon>
        <taxon>Pseudomonadati</taxon>
        <taxon>Pseudomonadota</taxon>
        <taxon>Alphaproteobacteria</taxon>
        <taxon>Acetobacterales</taxon>
        <taxon>Acetobacteraceae</taxon>
        <taxon>Gluconobacter</taxon>
    </lineage>
</organism>
<name>A0A511B056_9PROT</name>
<proteinExistence type="predicted"/>
<dbReference type="GO" id="GO:0016301">
    <property type="term" value="F:kinase activity"/>
    <property type="evidence" value="ECO:0007669"/>
    <property type="project" value="UniProtKB-KW"/>
</dbReference>
<dbReference type="EMBL" id="BJUZ01000002">
    <property type="protein sequence ID" value="GEK93830.1"/>
    <property type="molecule type" value="Genomic_DNA"/>
</dbReference>
<dbReference type="Pfam" id="PF01869">
    <property type="entry name" value="BcrAD_BadFG"/>
    <property type="match status" value="1"/>
</dbReference>
<keyword evidence="3" id="KW-1185">Reference proteome</keyword>
<sequence length="318" mass="33583">MSEPCIAAMDGGGTKTLLVIARQDSTIVEIRRGAGSNPFDQPLWRSVLENLLGNLPSSLEAVSFGLAGYGESETLRSRQDEAVNSLISVPFFIKNDVDMACTGAFAGKSGILLLSGTGSMAWGTDGHKRQCRVGGWGALFGDEGSAFWIGRKALSLLTEILDGRNTADANFLAPFCEGAGLPKNPELCGSALLEWYASLTHERSSVAALARIVSGMAESGNLTAQHLMTDAADELAAHIKAIRTRFAGITMPWSYAGGTLQSPFLRNAIARQCGAPIKPILPPAGGGLLSAARLAGWNCEPEWIDRLAHNLHESGLSS</sequence>
<gene>
    <name evidence="2" type="ORF">GWA01_16000</name>
</gene>
<keyword evidence="2" id="KW-0418">Kinase</keyword>
<dbReference type="PANTHER" id="PTHR43190:SF3">
    <property type="entry name" value="N-ACETYL-D-GLUCOSAMINE KINASE"/>
    <property type="match status" value="1"/>
</dbReference>
<protein>
    <submittedName>
        <fullName evidence="2">N-acetylglucosamine kinase</fullName>
    </submittedName>
</protein>
<evidence type="ECO:0000313" key="3">
    <source>
        <dbReference type="Proteomes" id="UP000321230"/>
    </source>
</evidence>
<evidence type="ECO:0000313" key="2">
    <source>
        <dbReference type="EMBL" id="GEK93830.1"/>
    </source>
</evidence>
<dbReference type="Proteomes" id="UP000321230">
    <property type="component" value="Unassembled WGS sequence"/>
</dbReference>
<dbReference type="InterPro" id="IPR043129">
    <property type="entry name" value="ATPase_NBD"/>
</dbReference>
<dbReference type="InterPro" id="IPR052519">
    <property type="entry name" value="Euk-type_GlcNAc_Kinase"/>
</dbReference>